<comment type="catalytic activity">
    <reaction evidence="4">
        <text>L-threonyl-[protein] + ATP = O-phospho-L-threonyl-[protein] + ADP + H(+)</text>
        <dbReference type="Rhea" id="RHEA:46608"/>
        <dbReference type="Rhea" id="RHEA-COMP:11060"/>
        <dbReference type="Rhea" id="RHEA-COMP:11605"/>
        <dbReference type="ChEBI" id="CHEBI:15378"/>
        <dbReference type="ChEBI" id="CHEBI:30013"/>
        <dbReference type="ChEBI" id="CHEBI:30616"/>
        <dbReference type="ChEBI" id="CHEBI:61977"/>
        <dbReference type="ChEBI" id="CHEBI:456216"/>
        <dbReference type="EC" id="2.7.11.1"/>
    </reaction>
</comment>
<dbReference type="AlphaFoldDB" id="A0A833VTI3"/>
<name>A0A833VTI3_9POAL</name>
<evidence type="ECO:0000256" key="6">
    <source>
        <dbReference type="SAM" id="SignalP"/>
    </source>
</evidence>
<dbReference type="EC" id="2.7.11.1" evidence="2"/>
<feature type="domain" description="Bulb-type lectin" evidence="7">
    <location>
        <begin position="26"/>
        <end position="136"/>
    </location>
</feature>
<accession>A0A833VTI3</accession>
<dbReference type="Proteomes" id="UP000623129">
    <property type="component" value="Unassembled WGS sequence"/>
</dbReference>
<dbReference type="SMART" id="SM00108">
    <property type="entry name" value="B_lectin"/>
    <property type="match status" value="1"/>
</dbReference>
<dbReference type="GO" id="GO:0051707">
    <property type="term" value="P:response to other organism"/>
    <property type="evidence" value="ECO:0007669"/>
    <property type="project" value="UniProtKB-ARBA"/>
</dbReference>
<feature type="chain" id="PRO_5032907673" description="non-specific serine/threonine protein kinase" evidence="6">
    <location>
        <begin position="26"/>
        <end position="136"/>
    </location>
</feature>
<dbReference type="Gene3D" id="2.90.10.10">
    <property type="entry name" value="Bulb-type lectin domain"/>
    <property type="match status" value="1"/>
</dbReference>
<dbReference type="InterPro" id="IPR001480">
    <property type="entry name" value="Bulb-type_lectin_dom"/>
</dbReference>
<evidence type="ECO:0000256" key="2">
    <source>
        <dbReference type="ARBA" id="ARBA00012513"/>
    </source>
</evidence>
<reference evidence="8" key="1">
    <citation type="submission" date="2020-01" db="EMBL/GenBank/DDBJ databases">
        <title>Genome sequence of Kobresia littledalei, the first chromosome-level genome in the family Cyperaceae.</title>
        <authorList>
            <person name="Qu G."/>
        </authorList>
    </citation>
    <scope>NUCLEOTIDE SEQUENCE</scope>
    <source>
        <strain evidence="8">C.B.Clarke</strain>
        <tissue evidence="8">Leaf</tissue>
    </source>
</reference>
<comment type="subcellular location">
    <subcellularLocation>
        <location evidence="1">Membrane</location>
        <topology evidence="1">Single-pass type I membrane protein</topology>
    </subcellularLocation>
</comment>
<gene>
    <name evidence="8" type="ORF">FCM35_KLT00353</name>
</gene>
<feature type="signal peptide" evidence="6">
    <location>
        <begin position="1"/>
        <end position="25"/>
    </location>
</feature>
<organism evidence="8 9">
    <name type="scientific">Carex littledalei</name>
    <dbReference type="NCBI Taxonomy" id="544730"/>
    <lineage>
        <taxon>Eukaryota</taxon>
        <taxon>Viridiplantae</taxon>
        <taxon>Streptophyta</taxon>
        <taxon>Embryophyta</taxon>
        <taxon>Tracheophyta</taxon>
        <taxon>Spermatophyta</taxon>
        <taxon>Magnoliopsida</taxon>
        <taxon>Liliopsida</taxon>
        <taxon>Poales</taxon>
        <taxon>Cyperaceae</taxon>
        <taxon>Cyperoideae</taxon>
        <taxon>Cariceae</taxon>
        <taxon>Carex</taxon>
        <taxon>Carex subgen. Euthyceras</taxon>
    </lineage>
</organism>
<keyword evidence="8" id="KW-0430">Lectin</keyword>
<keyword evidence="9" id="KW-1185">Reference proteome</keyword>
<keyword evidence="3" id="KW-0675">Receptor</keyword>
<keyword evidence="6" id="KW-0732">Signal</keyword>
<evidence type="ECO:0000313" key="8">
    <source>
        <dbReference type="EMBL" id="KAF3341715.1"/>
    </source>
</evidence>
<evidence type="ECO:0000259" key="7">
    <source>
        <dbReference type="PROSITE" id="PS50927"/>
    </source>
</evidence>
<dbReference type="GO" id="GO:0016020">
    <property type="term" value="C:membrane"/>
    <property type="evidence" value="ECO:0007669"/>
    <property type="project" value="UniProtKB-SubCell"/>
</dbReference>
<comment type="catalytic activity">
    <reaction evidence="5">
        <text>L-seryl-[protein] + ATP = O-phospho-L-seryl-[protein] + ADP + H(+)</text>
        <dbReference type="Rhea" id="RHEA:17989"/>
        <dbReference type="Rhea" id="RHEA-COMP:9863"/>
        <dbReference type="Rhea" id="RHEA-COMP:11604"/>
        <dbReference type="ChEBI" id="CHEBI:15378"/>
        <dbReference type="ChEBI" id="CHEBI:29999"/>
        <dbReference type="ChEBI" id="CHEBI:30616"/>
        <dbReference type="ChEBI" id="CHEBI:83421"/>
        <dbReference type="ChEBI" id="CHEBI:456216"/>
        <dbReference type="EC" id="2.7.11.1"/>
    </reaction>
</comment>
<dbReference type="CDD" id="cd00028">
    <property type="entry name" value="B_lectin"/>
    <property type="match status" value="1"/>
</dbReference>
<dbReference type="GO" id="GO:0030246">
    <property type="term" value="F:carbohydrate binding"/>
    <property type="evidence" value="ECO:0007669"/>
    <property type="project" value="UniProtKB-KW"/>
</dbReference>
<dbReference type="OrthoDB" id="418274at2759"/>
<evidence type="ECO:0000256" key="5">
    <source>
        <dbReference type="ARBA" id="ARBA00048679"/>
    </source>
</evidence>
<dbReference type="GO" id="GO:0004674">
    <property type="term" value="F:protein serine/threonine kinase activity"/>
    <property type="evidence" value="ECO:0007669"/>
    <property type="project" value="UniProtKB-EC"/>
</dbReference>
<dbReference type="EMBL" id="SWLB01000001">
    <property type="protein sequence ID" value="KAF3341715.1"/>
    <property type="molecule type" value="Genomic_DNA"/>
</dbReference>
<evidence type="ECO:0000256" key="1">
    <source>
        <dbReference type="ARBA" id="ARBA00004479"/>
    </source>
</evidence>
<dbReference type="SUPFAM" id="SSF51110">
    <property type="entry name" value="alpha-D-mannose-specific plant lectins"/>
    <property type="match status" value="1"/>
</dbReference>
<dbReference type="InterPro" id="IPR036426">
    <property type="entry name" value="Bulb-type_lectin_dom_sf"/>
</dbReference>
<evidence type="ECO:0000256" key="3">
    <source>
        <dbReference type="ARBA" id="ARBA00023170"/>
    </source>
</evidence>
<evidence type="ECO:0000256" key="4">
    <source>
        <dbReference type="ARBA" id="ARBA00047899"/>
    </source>
</evidence>
<evidence type="ECO:0000313" key="9">
    <source>
        <dbReference type="Proteomes" id="UP000623129"/>
    </source>
</evidence>
<sequence>MVSISPLFTSLLILSTFLSPFSVFAENILYTGETLLEGQSLTYGSYKLTMQRDCNLVLYDDDMAEWSTGTDNRGTGCFARMQADGNFVQYDGNDRVLWASNTDSEKGNVFWFSKGTAMLSSWWRDMGQSNKPCWNC</sequence>
<proteinExistence type="predicted"/>
<protein>
    <recommendedName>
        <fullName evidence="2">non-specific serine/threonine protein kinase</fullName>
        <ecNumber evidence="2">2.7.11.1</ecNumber>
    </recommendedName>
</protein>
<dbReference type="PROSITE" id="PS50927">
    <property type="entry name" value="BULB_LECTIN"/>
    <property type="match status" value="1"/>
</dbReference>
<comment type="caution">
    <text evidence="8">The sequence shown here is derived from an EMBL/GenBank/DDBJ whole genome shotgun (WGS) entry which is preliminary data.</text>
</comment>